<name>A0A9D1CT34_9FIRM</name>
<dbReference type="PANTHER" id="PTHR46211">
    <property type="entry name" value="GLYCEROPHOSPHORYL DIESTER PHOSPHODIESTERASE"/>
    <property type="match status" value="1"/>
</dbReference>
<dbReference type="GO" id="GO:0008081">
    <property type="term" value="F:phosphoric diester hydrolase activity"/>
    <property type="evidence" value="ECO:0007669"/>
    <property type="project" value="InterPro"/>
</dbReference>
<dbReference type="Proteomes" id="UP000824262">
    <property type="component" value="Unassembled WGS sequence"/>
</dbReference>
<organism evidence="2 3">
    <name type="scientific">Candidatus Scatomorpha intestinavium</name>
    <dbReference type="NCBI Taxonomy" id="2840922"/>
    <lineage>
        <taxon>Bacteria</taxon>
        <taxon>Bacillati</taxon>
        <taxon>Bacillota</taxon>
        <taxon>Clostridia</taxon>
        <taxon>Eubacteriales</taxon>
        <taxon>Candidatus Scatomorpha</taxon>
    </lineage>
</organism>
<dbReference type="AlphaFoldDB" id="A0A9D1CT34"/>
<dbReference type="InterPro" id="IPR017946">
    <property type="entry name" value="PLC-like_Pdiesterase_TIM-brl"/>
</dbReference>
<proteinExistence type="predicted"/>
<dbReference type="Pfam" id="PF03009">
    <property type="entry name" value="GDPD"/>
    <property type="match status" value="1"/>
</dbReference>
<dbReference type="PROSITE" id="PS51704">
    <property type="entry name" value="GP_PDE"/>
    <property type="match status" value="1"/>
</dbReference>
<evidence type="ECO:0000313" key="2">
    <source>
        <dbReference type="EMBL" id="HIQ79492.1"/>
    </source>
</evidence>
<dbReference type="EMBL" id="DVGA01000110">
    <property type="protein sequence ID" value="HIQ79492.1"/>
    <property type="molecule type" value="Genomic_DNA"/>
</dbReference>
<accession>A0A9D1CT34</accession>
<protein>
    <recommendedName>
        <fullName evidence="1">GP-PDE domain-containing protein</fullName>
    </recommendedName>
</protein>
<dbReference type="PANTHER" id="PTHR46211:SF14">
    <property type="entry name" value="GLYCEROPHOSPHODIESTER PHOSPHODIESTERASE"/>
    <property type="match status" value="1"/>
</dbReference>
<dbReference type="GO" id="GO:0006629">
    <property type="term" value="P:lipid metabolic process"/>
    <property type="evidence" value="ECO:0007669"/>
    <property type="project" value="InterPro"/>
</dbReference>
<gene>
    <name evidence="2" type="ORF">IAB77_09595</name>
</gene>
<evidence type="ECO:0000259" key="1">
    <source>
        <dbReference type="PROSITE" id="PS51704"/>
    </source>
</evidence>
<dbReference type="SUPFAM" id="SSF51695">
    <property type="entry name" value="PLC-like phosphodiesterases"/>
    <property type="match status" value="1"/>
</dbReference>
<sequence>MTKTLKKTFMIIGIIIAVLLLLALAAYLALSHDYSGSPPVSVSDCTNPHIAADGVTRVSAHRSGGGIAPENTLMAFKNCVEDGSFEIDIFEFDVHITADGQLVLLHDDTLDRTSNAVEHFGHEYVRPSEYTYQELYELNMGEGFVTDSGETPYKGLRGEDIPDDLHIMRVQDVFSYLSGHGDYDYIIEIKDSGDLGYASCDELYRQLEAFGLLDDAVIGTFNAEVTEYMEANYPDMLRSASVSEVAGFFIDSLLGIDREDGYYKFEALQIPTSYYSGLIYLGSTRLINAAHEHNIAVQYWTINDAETVAELAAKGADAIMTDYPDMAYEVLRSGE</sequence>
<comment type="caution">
    <text evidence="2">The sequence shown here is derived from an EMBL/GenBank/DDBJ whole genome shotgun (WGS) entry which is preliminary data.</text>
</comment>
<feature type="domain" description="GP-PDE" evidence="1">
    <location>
        <begin position="56"/>
        <end position="331"/>
    </location>
</feature>
<reference evidence="2" key="1">
    <citation type="submission" date="2020-10" db="EMBL/GenBank/DDBJ databases">
        <authorList>
            <person name="Gilroy R."/>
        </authorList>
    </citation>
    <scope>NUCLEOTIDE SEQUENCE</scope>
    <source>
        <strain evidence="2">ChiBcolR7-354</strain>
    </source>
</reference>
<dbReference type="Gene3D" id="3.20.20.190">
    <property type="entry name" value="Phosphatidylinositol (PI) phosphodiesterase"/>
    <property type="match status" value="1"/>
</dbReference>
<dbReference type="InterPro" id="IPR030395">
    <property type="entry name" value="GP_PDE_dom"/>
</dbReference>
<reference evidence="2" key="2">
    <citation type="journal article" date="2021" name="PeerJ">
        <title>Extensive microbial diversity within the chicken gut microbiome revealed by metagenomics and culture.</title>
        <authorList>
            <person name="Gilroy R."/>
            <person name="Ravi A."/>
            <person name="Getino M."/>
            <person name="Pursley I."/>
            <person name="Horton D.L."/>
            <person name="Alikhan N.F."/>
            <person name="Baker D."/>
            <person name="Gharbi K."/>
            <person name="Hall N."/>
            <person name="Watson M."/>
            <person name="Adriaenssens E.M."/>
            <person name="Foster-Nyarko E."/>
            <person name="Jarju S."/>
            <person name="Secka A."/>
            <person name="Antonio M."/>
            <person name="Oren A."/>
            <person name="Chaudhuri R.R."/>
            <person name="La Ragione R."/>
            <person name="Hildebrand F."/>
            <person name="Pallen M.J."/>
        </authorList>
    </citation>
    <scope>NUCLEOTIDE SEQUENCE</scope>
    <source>
        <strain evidence="2">ChiBcolR7-354</strain>
    </source>
</reference>
<evidence type="ECO:0000313" key="3">
    <source>
        <dbReference type="Proteomes" id="UP000824262"/>
    </source>
</evidence>